<organism evidence="3 4">
    <name type="scientific">Neolentinus lepideus HHB14362 ss-1</name>
    <dbReference type="NCBI Taxonomy" id="1314782"/>
    <lineage>
        <taxon>Eukaryota</taxon>
        <taxon>Fungi</taxon>
        <taxon>Dikarya</taxon>
        <taxon>Basidiomycota</taxon>
        <taxon>Agaricomycotina</taxon>
        <taxon>Agaricomycetes</taxon>
        <taxon>Gloeophyllales</taxon>
        <taxon>Gloeophyllaceae</taxon>
        <taxon>Neolentinus</taxon>
    </lineage>
</organism>
<evidence type="ECO:0000313" key="3">
    <source>
        <dbReference type="EMBL" id="KZT25868.1"/>
    </source>
</evidence>
<protein>
    <recommendedName>
        <fullName evidence="2">Velvet domain-containing protein</fullName>
    </recommendedName>
</protein>
<proteinExistence type="predicted"/>
<reference evidence="3 4" key="1">
    <citation type="journal article" date="2016" name="Mol. Biol. Evol.">
        <title>Comparative Genomics of Early-Diverging Mushroom-Forming Fungi Provides Insights into the Origins of Lignocellulose Decay Capabilities.</title>
        <authorList>
            <person name="Nagy L.G."/>
            <person name="Riley R."/>
            <person name="Tritt A."/>
            <person name="Adam C."/>
            <person name="Daum C."/>
            <person name="Floudas D."/>
            <person name="Sun H."/>
            <person name="Yadav J.S."/>
            <person name="Pangilinan J."/>
            <person name="Larsson K.H."/>
            <person name="Matsuura K."/>
            <person name="Barry K."/>
            <person name="Labutti K."/>
            <person name="Kuo R."/>
            <person name="Ohm R.A."/>
            <person name="Bhattacharya S.S."/>
            <person name="Shirouzu T."/>
            <person name="Yoshinaga Y."/>
            <person name="Martin F.M."/>
            <person name="Grigoriev I.V."/>
            <person name="Hibbett D.S."/>
        </authorList>
    </citation>
    <scope>NUCLEOTIDE SEQUENCE [LARGE SCALE GENOMIC DNA]</scope>
    <source>
        <strain evidence="3 4">HHB14362 ss-1</strain>
    </source>
</reference>
<evidence type="ECO:0000313" key="4">
    <source>
        <dbReference type="Proteomes" id="UP000076761"/>
    </source>
</evidence>
<dbReference type="EMBL" id="KV425569">
    <property type="protein sequence ID" value="KZT25868.1"/>
    <property type="molecule type" value="Genomic_DNA"/>
</dbReference>
<dbReference type="Gene3D" id="2.60.40.3960">
    <property type="entry name" value="Velvet domain"/>
    <property type="match status" value="1"/>
</dbReference>
<dbReference type="STRING" id="1314782.A0A165SYN4"/>
<accession>A0A165SYN4</accession>
<dbReference type="OrthoDB" id="3045507at2759"/>
<feature type="domain" description="Velvet" evidence="2">
    <location>
        <begin position="22"/>
        <end position="104"/>
    </location>
</feature>
<evidence type="ECO:0000256" key="1">
    <source>
        <dbReference type="SAM" id="MobiDB-lite"/>
    </source>
</evidence>
<dbReference type="InterPro" id="IPR037525">
    <property type="entry name" value="Velvet_dom"/>
</dbReference>
<keyword evidence="4" id="KW-1185">Reference proteome</keyword>
<feature type="region of interest" description="Disordered" evidence="1">
    <location>
        <begin position="46"/>
        <end position="80"/>
    </location>
</feature>
<gene>
    <name evidence="3" type="ORF">NEOLEDRAFT_1178006</name>
</gene>
<name>A0A165SYN4_9AGAM</name>
<sequence length="114" mass="12679">MCQELKQACMCGVGGTPFPFSHAQMNQYRTTDRRPIDPTTIVQLRVHNPAAPREPHSPASSDSSASDLGCTPRNPRSPSHAASFLQNPYYFMFVSLAKPDEYTELHWLKDGAVD</sequence>
<dbReference type="Pfam" id="PF11754">
    <property type="entry name" value="Velvet"/>
    <property type="match status" value="1"/>
</dbReference>
<feature type="compositionally biased region" description="Low complexity" evidence="1">
    <location>
        <begin position="57"/>
        <end position="67"/>
    </location>
</feature>
<dbReference type="AlphaFoldDB" id="A0A165SYN4"/>
<dbReference type="InterPro" id="IPR038491">
    <property type="entry name" value="Velvet_dom_sf"/>
</dbReference>
<dbReference type="InParanoid" id="A0A165SYN4"/>
<evidence type="ECO:0000259" key="2">
    <source>
        <dbReference type="Pfam" id="PF11754"/>
    </source>
</evidence>
<dbReference type="Proteomes" id="UP000076761">
    <property type="component" value="Unassembled WGS sequence"/>
</dbReference>